<dbReference type="EMBL" id="VDLX02000008">
    <property type="protein sequence ID" value="KAB8193079.1"/>
    <property type="molecule type" value="Genomic_DNA"/>
</dbReference>
<feature type="chain" id="PRO_5038754842" evidence="1">
    <location>
        <begin position="26"/>
        <end position="458"/>
    </location>
</feature>
<dbReference type="Gene3D" id="3.40.190.10">
    <property type="entry name" value="Periplasmic binding protein-like II"/>
    <property type="match status" value="1"/>
</dbReference>
<dbReference type="Pfam" id="PF01547">
    <property type="entry name" value="SBP_bac_1"/>
    <property type="match status" value="1"/>
</dbReference>
<keyword evidence="1" id="KW-0732">Signal</keyword>
<comment type="caution">
    <text evidence="2">The sequence shown here is derived from an EMBL/GenBank/DDBJ whole genome shotgun (WGS) entry which is preliminary data.</text>
</comment>
<evidence type="ECO:0000313" key="2">
    <source>
        <dbReference type="EMBL" id="KAB8193079.1"/>
    </source>
</evidence>
<sequence length="458" mass="48049">MRTLPSRVVITGAAAALSLSLASCGGGSGGGASDAAPAAAAPSASAAVQDALTKPAELTFWTWVTGIEKTVARFEAKYPNIKVNVVNAGQSADQYTKLQTAIKAGSGAPDVAQVEYFALPQFALSKQVVNLADYGAGALKDKFAASAWAQVAINGGVYGIPQDTGPMAMFYRKDIFDKLKIEPPKTWAEFVEAAKKVKADNPDNFLTTVDPGDAGGVDSMIWQAGGTPFKTSGESNVSVSLATDPGVKQWVSTWSTLLGEKLVDPQPGWTDEWWKGMGSGKYAVWLTGAWAPNGIVNSIPKTRGKWAVAPMPQYDAAQPMNAENGGSSVAVIPQSKNIPAAVAFAEWLNSDPEAVKSLNEEAGLFPATKALLDDPAFRDAPLDFFGGQKINQVLSDASAAVRPGWQYLPFQVYANSVFKDTVGQAIDGGGDLNAALKAWQDRITAFGTEQGFTLSSGG</sequence>
<reference evidence="2 3" key="1">
    <citation type="submission" date="2019-10" db="EMBL/GenBank/DDBJ databases">
        <title>Nonomuraea sp. nov., isolated from Phyllanthus amarus.</title>
        <authorList>
            <person name="Klykleung N."/>
            <person name="Tanasupawat S."/>
        </authorList>
    </citation>
    <scope>NUCLEOTIDE SEQUENCE [LARGE SCALE GENOMIC DNA]</scope>
    <source>
        <strain evidence="2 3">PA1-10</strain>
    </source>
</reference>
<dbReference type="InterPro" id="IPR050490">
    <property type="entry name" value="Bact_solute-bd_prot1"/>
</dbReference>
<evidence type="ECO:0000256" key="1">
    <source>
        <dbReference type="SAM" id="SignalP"/>
    </source>
</evidence>
<dbReference type="PANTHER" id="PTHR43649:SF14">
    <property type="entry name" value="BLR3389 PROTEIN"/>
    <property type="match status" value="1"/>
</dbReference>
<dbReference type="PROSITE" id="PS51257">
    <property type="entry name" value="PROKAR_LIPOPROTEIN"/>
    <property type="match status" value="1"/>
</dbReference>
<dbReference type="AlphaFoldDB" id="A0A5C4WC38"/>
<keyword evidence="3" id="KW-1185">Reference proteome</keyword>
<protein>
    <submittedName>
        <fullName evidence="2">Extracellular solute-binding protein</fullName>
    </submittedName>
</protein>
<accession>A0A5C4WC38</accession>
<gene>
    <name evidence="2" type="ORF">FH608_022380</name>
</gene>
<evidence type="ECO:0000313" key="3">
    <source>
        <dbReference type="Proteomes" id="UP000312512"/>
    </source>
</evidence>
<dbReference type="OrthoDB" id="2515046at2"/>
<dbReference type="RefSeq" id="WP_139632535.1">
    <property type="nucleotide sequence ID" value="NZ_VDLX02000008.1"/>
</dbReference>
<dbReference type="CDD" id="cd13585">
    <property type="entry name" value="PBP2_TMBP_like"/>
    <property type="match status" value="1"/>
</dbReference>
<dbReference type="PANTHER" id="PTHR43649">
    <property type="entry name" value="ARABINOSE-BINDING PROTEIN-RELATED"/>
    <property type="match status" value="1"/>
</dbReference>
<organism evidence="2 3">
    <name type="scientific">Nonomuraea phyllanthi</name>
    <dbReference type="NCBI Taxonomy" id="2219224"/>
    <lineage>
        <taxon>Bacteria</taxon>
        <taxon>Bacillati</taxon>
        <taxon>Actinomycetota</taxon>
        <taxon>Actinomycetes</taxon>
        <taxon>Streptosporangiales</taxon>
        <taxon>Streptosporangiaceae</taxon>
        <taxon>Nonomuraea</taxon>
    </lineage>
</organism>
<dbReference type="SUPFAM" id="SSF53850">
    <property type="entry name" value="Periplasmic binding protein-like II"/>
    <property type="match status" value="1"/>
</dbReference>
<feature type="signal peptide" evidence="1">
    <location>
        <begin position="1"/>
        <end position="25"/>
    </location>
</feature>
<name>A0A5C4WC38_9ACTN</name>
<dbReference type="Proteomes" id="UP000312512">
    <property type="component" value="Unassembled WGS sequence"/>
</dbReference>
<proteinExistence type="predicted"/>
<dbReference type="InterPro" id="IPR006059">
    <property type="entry name" value="SBP"/>
</dbReference>